<accession>A0ABY8Y5H4</accession>
<dbReference type="RefSeq" id="WP_196570968.1">
    <property type="nucleotide sequence ID" value="NZ_CP127389.1"/>
</dbReference>
<name>A0ABY8Y5H4_9GAMM</name>
<proteinExistence type="predicted"/>
<evidence type="ECO:0008006" key="3">
    <source>
        <dbReference type="Google" id="ProtNLM"/>
    </source>
</evidence>
<keyword evidence="2" id="KW-1185">Reference proteome</keyword>
<gene>
    <name evidence="1" type="ORF">QQS39_14475</name>
</gene>
<sequence length="62" mass="6810">MAKINNSAKERAYAVALFVASQATVDSRVMTASKKLAQKRSAQRSADDLNRMFSKAFSTVIK</sequence>
<evidence type="ECO:0000313" key="2">
    <source>
        <dbReference type="Proteomes" id="UP001226651"/>
    </source>
</evidence>
<reference evidence="1 2" key="1">
    <citation type="submission" date="2023-06" db="EMBL/GenBank/DDBJ databases">
        <title>Proteus appendicitidis sp. nov., isolated from the appendiceal pus of an appendicitis patient in Yongzhou, China.</title>
        <authorList>
            <person name="Cai X."/>
        </authorList>
    </citation>
    <scope>NUCLEOTIDE SEQUENCE [LARGE SCALE GENOMIC DNA]</scope>
    <source>
        <strain evidence="1 2">HZ0627</strain>
    </source>
</reference>
<dbReference type="Proteomes" id="UP001226651">
    <property type="component" value="Chromosome"/>
</dbReference>
<protein>
    <recommendedName>
        <fullName evidence="3">Phage protein</fullName>
    </recommendedName>
</protein>
<evidence type="ECO:0000313" key="1">
    <source>
        <dbReference type="EMBL" id="WIV87659.1"/>
    </source>
</evidence>
<dbReference type="EMBL" id="CP127389">
    <property type="protein sequence ID" value="WIV87659.1"/>
    <property type="molecule type" value="Genomic_DNA"/>
</dbReference>
<organism evidence="1 2">
    <name type="scientific">Proteus appendicitidis</name>
    <dbReference type="NCBI Taxonomy" id="3034648"/>
    <lineage>
        <taxon>Bacteria</taxon>
        <taxon>Pseudomonadati</taxon>
        <taxon>Pseudomonadota</taxon>
        <taxon>Gammaproteobacteria</taxon>
        <taxon>Enterobacterales</taxon>
        <taxon>Morganellaceae</taxon>
        <taxon>Proteus</taxon>
    </lineage>
</organism>